<dbReference type="Proteomes" id="UP000663864">
    <property type="component" value="Unassembled WGS sequence"/>
</dbReference>
<evidence type="ECO:0000313" key="3">
    <source>
        <dbReference type="Proteomes" id="UP000663836"/>
    </source>
</evidence>
<dbReference type="AlphaFoldDB" id="A0A819BA46"/>
<evidence type="ECO:0000313" key="2">
    <source>
        <dbReference type="EMBL" id="CAF3794984.1"/>
    </source>
</evidence>
<dbReference type="Proteomes" id="UP000663836">
    <property type="component" value="Unassembled WGS sequence"/>
</dbReference>
<protein>
    <submittedName>
        <fullName evidence="2">Uncharacterized protein</fullName>
    </submittedName>
</protein>
<evidence type="ECO:0000313" key="1">
    <source>
        <dbReference type="EMBL" id="CAF0776856.1"/>
    </source>
</evidence>
<sequence>MAVELYSKVIARQVATALYPLLANVGTYVLKNLIQAVVNIAIRRPVNITDLQIDKSIFRDLSVLKSDSKDRWNHVFTNKYGHVKPQTDEERGMIALALEMVRKLGERVPILSKAAEPFKRKFELYFKDSNSFTRYSQSDGVHCMHNNFNQTNVDISELNSLRSTCDYVINESYNVQSQSNCFGHLYDYFNKLNVDVS</sequence>
<proteinExistence type="predicted"/>
<reference evidence="2" key="1">
    <citation type="submission" date="2021-02" db="EMBL/GenBank/DDBJ databases">
        <authorList>
            <person name="Nowell W R."/>
        </authorList>
    </citation>
    <scope>NUCLEOTIDE SEQUENCE</scope>
</reference>
<dbReference type="EMBL" id="CAJOBD010001394">
    <property type="protein sequence ID" value="CAF3794984.1"/>
    <property type="molecule type" value="Genomic_DNA"/>
</dbReference>
<dbReference type="EMBL" id="CAJNOT010000019">
    <property type="protein sequence ID" value="CAF0776856.1"/>
    <property type="molecule type" value="Genomic_DNA"/>
</dbReference>
<organism evidence="2 3">
    <name type="scientific">Rotaria sordida</name>
    <dbReference type="NCBI Taxonomy" id="392033"/>
    <lineage>
        <taxon>Eukaryota</taxon>
        <taxon>Metazoa</taxon>
        <taxon>Spiralia</taxon>
        <taxon>Gnathifera</taxon>
        <taxon>Rotifera</taxon>
        <taxon>Eurotatoria</taxon>
        <taxon>Bdelloidea</taxon>
        <taxon>Philodinida</taxon>
        <taxon>Philodinidae</taxon>
        <taxon>Rotaria</taxon>
    </lineage>
</organism>
<gene>
    <name evidence="2" type="ORF">JBS370_LOCUS14968</name>
    <name evidence="1" type="ORF">ZHD862_LOCUS1163</name>
</gene>
<name>A0A819BA46_9BILA</name>
<accession>A0A819BA46</accession>
<comment type="caution">
    <text evidence="2">The sequence shown here is derived from an EMBL/GenBank/DDBJ whole genome shotgun (WGS) entry which is preliminary data.</text>
</comment>